<evidence type="ECO:0000256" key="1">
    <source>
        <dbReference type="SAM" id="MobiDB-lite"/>
    </source>
</evidence>
<protein>
    <submittedName>
        <fullName evidence="2">Uncharacterized protein</fullName>
    </submittedName>
</protein>
<sequence>DPEAGLATLPSTAVDALEKETSEAKGPRTAGPSTASAALLVPPPRPSGIFFYSLHLLDHRAGIVSRDPGLLMNCIEDGDDYEV</sequence>
<feature type="region of interest" description="Disordered" evidence="1">
    <location>
        <begin position="1"/>
        <end position="39"/>
    </location>
</feature>
<evidence type="ECO:0000313" key="2">
    <source>
        <dbReference type="EMBL" id="URD94655.1"/>
    </source>
</evidence>
<proteinExistence type="predicted"/>
<feature type="non-terminal residue" evidence="2">
    <location>
        <position position="1"/>
    </location>
</feature>
<dbReference type="Proteomes" id="UP001055439">
    <property type="component" value="Chromosome 4"/>
</dbReference>
<gene>
    <name evidence="2" type="ORF">MUK42_34326</name>
</gene>
<dbReference type="AlphaFoldDB" id="A0A9E7FFN8"/>
<name>A0A9E7FFN8_9LILI</name>
<evidence type="ECO:0000313" key="3">
    <source>
        <dbReference type="Proteomes" id="UP001055439"/>
    </source>
</evidence>
<feature type="compositionally biased region" description="Basic and acidic residues" evidence="1">
    <location>
        <begin position="16"/>
        <end position="26"/>
    </location>
</feature>
<dbReference type="EMBL" id="CP097506">
    <property type="protein sequence ID" value="URD94655.1"/>
    <property type="molecule type" value="Genomic_DNA"/>
</dbReference>
<accession>A0A9E7FFN8</accession>
<organism evidence="2 3">
    <name type="scientific">Musa troglodytarum</name>
    <name type="common">fe'i banana</name>
    <dbReference type="NCBI Taxonomy" id="320322"/>
    <lineage>
        <taxon>Eukaryota</taxon>
        <taxon>Viridiplantae</taxon>
        <taxon>Streptophyta</taxon>
        <taxon>Embryophyta</taxon>
        <taxon>Tracheophyta</taxon>
        <taxon>Spermatophyta</taxon>
        <taxon>Magnoliopsida</taxon>
        <taxon>Liliopsida</taxon>
        <taxon>Zingiberales</taxon>
        <taxon>Musaceae</taxon>
        <taxon>Musa</taxon>
    </lineage>
</organism>
<reference evidence="2" key="1">
    <citation type="submission" date="2022-05" db="EMBL/GenBank/DDBJ databases">
        <title>The Musa troglodytarum L. genome provides insights into the mechanism of non-climacteric behaviour and enrichment of carotenoids.</title>
        <authorList>
            <person name="Wang J."/>
        </authorList>
    </citation>
    <scope>NUCLEOTIDE SEQUENCE</scope>
    <source>
        <tissue evidence="2">Leaf</tissue>
    </source>
</reference>
<keyword evidence="3" id="KW-1185">Reference proteome</keyword>